<dbReference type="SUPFAM" id="SSF51556">
    <property type="entry name" value="Metallo-dependent hydrolases"/>
    <property type="match status" value="1"/>
</dbReference>
<sequence length="499" mass="55007">MQLDQLKTRRPIVIISSDQHTAIVNSRGLEVAKITADTQDPPGGKIERLQGINEPSGVLQDMAMRLIPDPPMSEDEKVEALVAALKLLREAGVTTFQEAFARKEDYPNYERIRNENKLTARGFFDLFVDVPKSVDDVDSFVDRIKNTISKMHDNSTMGPRPTLRCQAIKGFLDGVVTFPAMTASLIEPYLTPVGNSTTKWAPNPKTMIAPTWSPEILAKTLEQLFLKGIDAQLHADGDLAVRTALDAAETFTKNHPKHDFRLALAHDELSHPDDWPRFSQLKVDAIMSFQWAQPEPAWIPNTFLSLSESRLNNLEAYSKIEAAGRPVIYGSDWPIDPMDYFLALKVGVTRSGDANNPHSPASKGAPFDGVFPGDGISRESVLRAVTINGARFLRADNHIGSLEPGKLADVVVLDKNFFEVPDQELGTLRVQLTMVGGEVVYLADEAASLGLEAKFPNHDENAHKLDQRAVGGFNSRLLSADGKAAIARLRRRSACKSDH</sequence>
<name>A0A2C5ZML9_9HYPO</name>
<dbReference type="SUPFAM" id="SSF51338">
    <property type="entry name" value="Composite domain of metallo-dependent hydrolases"/>
    <property type="match status" value="1"/>
</dbReference>
<comment type="caution">
    <text evidence="2">The sequence shown here is derived from an EMBL/GenBank/DDBJ whole genome shotgun (WGS) entry which is preliminary data.</text>
</comment>
<dbReference type="EMBL" id="NJEU01000020">
    <property type="protein sequence ID" value="PHH83265.1"/>
    <property type="molecule type" value="Genomic_DNA"/>
</dbReference>
<dbReference type="PANTHER" id="PTHR22642">
    <property type="entry name" value="IMIDAZOLONEPROPIONASE"/>
    <property type="match status" value="1"/>
</dbReference>
<organism evidence="2 3">
    <name type="scientific">Ophiocordyceps australis</name>
    <dbReference type="NCBI Taxonomy" id="1399860"/>
    <lineage>
        <taxon>Eukaryota</taxon>
        <taxon>Fungi</taxon>
        <taxon>Dikarya</taxon>
        <taxon>Ascomycota</taxon>
        <taxon>Pezizomycotina</taxon>
        <taxon>Sordariomycetes</taxon>
        <taxon>Hypocreomycetidae</taxon>
        <taxon>Hypocreales</taxon>
        <taxon>Ophiocordycipitaceae</taxon>
        <taxon>Ophiocordyceps</taxon>
    </lineage>
</organism>
<dbReference type="InterPro" id="IPR011059">
    <property type="entry name" value="Metal-dep_hydrolase_composite"/>
</dbReference>
<dbReference type="AlphaFoldDB" id="A0A2C5ZML9"/>
<evidence type="ECO:0000259" key="1">
    <source>
        <dbReference type="Pfam" id="PF07969"/>
    </source>
</evidence>
<proteinExistence type="predicted"/>
<protein>
    <recommendedName>
        <fullName evidence="1">Amidohydrolase 3 domain-containing protein</fullName>
    </recommendedName>
</protein>
<dbReference type="Proteomes" id="UP000224854">
    <property type="component" value="Unassembled WGS sequence"/>
</dbReference>
<dbReference type="InterPro" id="IPR032466">
    <property type="entry name" value="Metal_Hydrolase"/>
</dbReference>
<feature type="domain" description="Amidohydrolase 3" evidence="1">
    <location>
        <begin position="2"/>
        <end position="441"/>
    </location>
</feature>
<reference evidence="2 3" key="1">
    <citation type="submission" date="2017-06" db="EMBL/GenBank/DDBJ databases">
        <title>Ant-infecting Ophiocordyceps genomes reveal a high diversity of potential behavioral manipulation genes and a possible major role for enterotoxins.</title>
        <authorList>
            <person name="De Bekker C."/>
            <person name="Evans H.C."/>
            <person name="Brachmann A."/>
            <person name="Hughes D.P."/>
        </authorList>
    </citation>
    <scope>NUCLEOTIDE SEQUENCE [LARGE SCALE GENOMIC DNA]</scope>
    <source>
        <strain evidence="2 3">1348a</strain>
    </source>
</reference>
<gene>
    <name evidence="2" type="ORF">CDD82_2685</name>
</gene>
<keyword evidence="3" id="KW-1185">Reference proteome</keyword>
<evidence type="ECO:0000313" key="3">
    <source>
        <dbReference type="Proteomes" id="UP000224854"/>
    </source>
</evidence>
<dbReference type="PANTHER" id="PTHR22642:SF2">
    <property type="entry name" value="PROTEIN LONG AFTER FAR-RED 3"/>
    <property type="match status" value="1"/>
</dbReference>
<accession>A0A2C5ZML9</accession>
<dbReference type="InterPro" id="IPR013108">
    <property type="entry name" value="Amidohydro_3"/>
</dbReference>
<dbReference type="Pfam" id="PF07969">
    <property type="entry name" value="Amidohydro_3"/>
    <property type="match status" value="1"/>
</dbReference>
<evidence type="ECO:0000313" key="2">
    <source>
        <dbReference type="EMBL" id="PHH83265.1"/>
    </source>
</evidence>
<dbReference type="Gene3D" id="3.10.310.70">
    <property type="match status" value="1"/>
</dbReference>
<dbReference type="OrthoDB" id="194468at2759"/>
<dbReference type="Gene3D" id="3.20.20.140">
    <property type="entry name" value="Metal-dependent hydrolases"/>
    <property type="match status" value="1"/>
</dbReference>
<dbReference type="GO" id="GO:0016810">
    <property type="term" value="F:hydrolase activity, acting on carbon-nitrogen (but not peptide) bonds"/>
    <property type="evidence" value="ECO:0007669"/>
    <property type="project" value="InterPro"/>
</dbReference>